<sequence>MRFRERLCVELGAVRPRWDAWCARRGVTAGEGVRQLIAVAVNAEADNRPVEIESGLTRPIVGESRGRIEIRLTAAEKMVVEQRAAASGLHSNRWIVALIRAQLTREPQLGTRELLLLSASNQQLAVISRSLGQIARRGGARHTCPESADFEGIREQIDAHLRAVAGVIRANLDRWSR</sequence>
<comment type="caution">
    <text evidence="1">The sequence shown here is derived from an EMBL/GenBank/DDBJ whole genome shotgun (WGS) entry which is preliminary data.</text>
</comment>
<protein>
    <submittedName>
        <fullName evidence="1">Plasmid stabilization protein</fullName>
    </submittedName>
</protein>
<keyword evidence="2" id="KW-1185">Reference proteome</keyword>
<accession>A0ABX2C2U8</accession>
<proteinExistence type="predicted"/>
<gene>
    <name evidence="1" type="ORF">GNZ12_35150</name>
</gene>
<name>A0ABX2C2U8_9BURK</name>
<dbReference type="EMBL" id="WOEY01000134">
    <property type="protein sequence ID" value="NPT46465.1"/>
    <property type="molecule type" value="Genomic_DNA"/>
</dbReference>
<dbReference type="RefSeq" id="WP_172316567.1">
    <property type="nucleotide sequence ID" value="NZ_WOEY01000134.1"/>
</dbReference>
<reference evidence="1 2" key="1">
    <citation type="submission" date="2019-11" db="EMBL/GenBank/DDBJ databases">
        <title>Metabolism of dissolved organic matter in forest soils.</title>
        <authorList>
            <person name="Cyle K.T."/>
            <person name="Wilhelm R.C."/>
            <person name="Martinez C.E."/>
        </authorList>
    </citation>
    <scope>NUCLEOTIDE SEQUENCE [LARGE SCALE GENOMIC DNA]</scope>
    <source>
        <strain evidence="1 2">1N</strain>
    </source>
</reference>
<dbReference type="Proteomes" id="UP000652198">
    <property type="component" value="Unassembled WGS sequence"/>
</dbReference>
<evidence type="ECO:0000313" key="1">
    <source>
        <dbReference type="EMBL" id="NPT46465.1"/>
    </source>
</evidence>
<evidence type="ECO:0000313" key="2">
    <source>
        <dbReference type="Proteomes" id="UP000652198"/>
    </source>
</evidence>
<organism evidence="1 2">
    <name type="scientific">Paraburkholderia solitsugae</name>
    <dbReference type="NCBI Taxonomy" id="2675748"/>
    <lineage>
        <taxon>Bacteria</taxon>
        <taxon>Pseudomonadati</taxon>
        <taxon>Pseudomonadota</taxon>
        <taxon>Betaproteobacteria</taxon>
        <taxon>Burkholderiales</taxon>
        <taxon>Burkholderiaceae</taxon>
        <taxon>Paraburkholderia</taxon>
    </lineage>
</organism>